<accession>A0ABQ5JMW4</accession>
<dbReference type="EMBL" id="BQXO01000003">
    <property type="protein sequence ID" value="GKT05871.1"/>
    <property type="molecule type" value="Genomic_DNA"/>
</dbReference>
<sequence length="170" mass="19371">MNIKKNQFNSVNFASVENDSTWLAPFKFSDYIALVDEFSLTIKRIDRLGIYQFDDDIDQCFNPAIQLDYICHLLTSQDYFKTIQDGSLNMDVLILDPVASDWLHSYFKLLTGITGNTLIQLLIDIIQATKDDGYTGVKASDFFAVSIKEMSPTCAKRAKKYASIIHQFTK</sequence>
<organism evidence="1 2">
    <name type="scientific">Furfurilactobacillus curtus</name>
    <dbReference type="NCBI Taxonomy" id="1746200"/>
    <lineage>
        <taxon>Bacteria</taxon>
        <taxon>Bacillati</taxon>
        <taxon>Bacillota</taxon>
        <taxon>Bacilli</taxon>
        <taxon>Lactobacillales</taxon>
        <taxon>Lactobacillaceae</taxon>
        <taxon>Furfurilactobacillus</taxon>
    </lineage>
</organism>
<gene>
    <name evidence="1" type="ORF">JCM31185_11590</name>
</gene>
<proteinExistence type="predicted"/>
<protein>
    <submittedName>
        <fullName evidence="1">Uncharacterized protein</fullName>
    </submittedName>
</protein>
<name>A0ABQ5JMW4_9LACO</name>
<evidence type="ECO:0000313" key="2">
    <source>
        <dbReference type="Proteomes" id="UP001628078"/>
    </source>
</evidence>
<comment type="caution">
    <text evidence="1">The sequence shown here is derived from an EMBL/GenBank/DDBJ whole genome shotgun (WGS) entry which is preliminary data.</text>
</comment>
<reference evidence="1 2" key="1">
    <citation type="submission" date="2022-03" db="EMBL/GenBank/DDBJ databases">
        <title>Draft genome sequence of Furfurilactobacillus curtus JCM 31185.</title>
        <authorList>
            <person name="Suzuki S."/>
            <person name="Endo A."/>
            <person name="Kajikawa A."/>
        </authorList>
    </citation>
    <scope>NUCLEOTIDE SEQUENCE [LARGE SCALE GENOMIC DNA]</scope>
    <source>
        <strain evidence="1 2">JCM 31185</strain>
    </source>
</reference>
<evidence type="ECO:0000313" key="1">
    <source>
        <dbReference type="EMBL" id="GKT05871.1"/>
    </source>
</evidence>
<dbReference type="Proteomes" id="UP001628078">
    <property type="component" value="Unassembled WGS sequence"/>
</dbReference>
<dbReference type="RefSeq" id="WP_407883513.1">
    <property type="nucleotide sequence ID" value="NZ_BQXO01000003.1"/>
</dbReference>
<keyword evidence="2" id="KW-1185">Reference proteome</keyword>